<evidence type="ECO:0000256" key="5">
    <source>
        <dbReference type="SAM" id="Coils"/>
    </source>
</evidence>
<proteinExistence type="predicted"/>
<evidence type="ECO:0000256" key="4">
    <source>
        <dbReference type="ARBA" id="ARBA00023163"/>
    </source>
</evidence>
<evidence type="ECO:0000256" key="3">
    <source>
        <dbReference type="ARBA" id="ARBA00023125"/>
    </source>
</evidence>
<dbReference type="SMART" id="SM00422">
    <property type="entry name" value="HTH_MERR"/>
    <property type="match status" value="1"/>
</dbReference>
<dbReference type="GO" id="GO:0003677">
    <property type="term" value="F:DNA binding"/>
    <property type="evidence" value="ECO:0007669"/>
    <property type="project" value="UniProtKB-KW"/>
</dbReference>
<sequence>MEPFIKISDVSEALGVPTSTLRFWDNEGLIRFERNDDNNYRNFSYQTMLDICDIIFFRSLELPLSTIKIINTKSADDLNLLLRETKTELEQKIAYLQQVTERIEAREKNLEKYQHMQAQPLRVIKAKLSPVRSFNFQDKEMVQLYLDDPGLSADILSGPLNDSMVCGMFVDSEVKNIIREGDDEERNYLYGLLWMNRDQQMNAEEFWSTSQRLGYKPGHIICKYLVSTKEEGQELRNFFEAWLEID</sequence>
<keyword evidence="4" id="KW-0804">Transcription</keyword>
<dbReference type="InterPro" id="IPR047057">
    <property type="entry name" value="MerR_fam"/>
</dbReference>
<dbReference type="PANTHER" id="PTHR30204:SF69">
    <property type="entry name" value="MERR-FAMILY TRANSCRIPTIONAL REGULATOR"/>
    <property type="match status" value="1"/>
</dbReference>
<dbReference type="CDD" id="cd00592">
    <property type="entry name" value="HTH_MerR-like"/>
    <property type="match status" value="1"/>
</dbReference>
<evidence type="ECO:0000313" key="8">
    <source>
        <dbReference type="Proteomes" id="UP000183410"/>
    </source>
</evidence>
<dbReference type="Proteomes" id="UP000183410">
    <property type="component" value="Unassembled WGS sequence"/>
</dbReference>
<keyword evidence="3 7" id="KW-0238">DNA-binding</keyword>
<dbReference type="InterPro" id="IPR009061">
    <property type="entry name" value="DNA-bd_dom_put_sf"/>
</dbReference>
<name>A0A1I2FVQ7_9BACL</name>
<accession>A0A1I2FVQ7</accession>
<dbReference type="Pfam" id="PF13411">
    <property type="entry name" value="MerR_1"/>
    <property type="match status" value="1"/>
</dbReference>
<dbReference type="OrthoDB" id="1894615at2"/>
<protein>
    <submittedName>
        <fullName evidence="7">DNA-binding transcriptional regulator, MerR family</fullName>
    </submittedName>
</protein>
<evidence type="ECO:0000313" key="7">
    <source>
        <dbReference type="EMBL" id="SFF08837.1"/>
    </source>
</evidence>
<reference evidence="8" key="1">
    <citation type="submission" date="2016-10" db="EMBL/GenBank/DDBJ databases">
        <authorList>
            <person name="Varghese N."/>
            <person name="Submissions S."/>
        </authorList>
    </citation>
    <scope>NUCLEOTIDE SEQUENCE [LARGE SCALE GENOMIC DNA]</scope>
    <source>
        <strain evidence="8">CGMCC 1.10223</strain>
    </source>
</reference>
<dbReference type="PANTHER" id="PTHR30204">
    <property type="entry name" value="REDOX-CYCLING DRUG-SENSING TRANSCRIPTIONAL ACTIVATOR SOXR"/>
    <property type="match status" value="1"/>
</dbReference>
<dbReference type="EMBL" id="FONN01000013">
    <property type="protein sequence ID" value="SFF08837.1"/>
    <property type="molecule type" value="Genomic_DNA"/>
</dbReference>
<organism evidence="7 8">
    <name type="scientific">Paenibacillus algorifonticola</name>
    <dbReference type="NCBI Taxonomy" id="684063"/>
    <lineage>
        <taxon>Bacteria</taxon>
        <taxon>Bacillati</taxon>
        <taxon>Bacillota</taxon>
        <taxon>Bacilli</taxon>
        <taxon>Bacillales</taxon>
        <taxon>Paenibacillaceae</taxon>
        <taxon>Paenibacillus</taxon>
    </lineage>
</organism>
<keyword evidence="2" id="KW-0805">Transcription regulation</keyword>
<dbReference type="InterPro" id="IPR000551">
    <property type="entry name" value="MerR-type_HTH_dom"/>
</dbReference>
<evidence type="ECO:0000259" key="6">
    <source>
        <dbReference type="PROSITE" id="PS50937"/>
    </source>
</evidence>
<feature type="domain" description="HTH merR-type" evidence="6">
    <location>
        <begin position="1"/>
        <end position="73"/>
    </location>
</feature>
<feature type="coiled-coil region" evidence="5">
    <location>
        <begin position="86"/>
        <end position="116"/>
    </location>
</feature>
<evidence type="ECO:0000256" key="1">
    <source>
        <dbReference type="ARBA" id="ARBA00022491"/>
    </source>
</evidence>
<dbReference type="SUPFAM" id="SSF46955">
    <property type="entry name" value="Putative DNA-binding domain"/>
    <property type="match status" value="1"/>
</dbReference>
<dbReference type="Gene3D" id="1.10.1660.10">
    <property type="match status" value="1"/>
</dbReference>
<dbReference type="AlphaFoldDB" id="A0A1I2FVQ7"/>
<dbReference type="GO" id="GO:0003700">
    <property type="term" value="F:DNA-binding transcription factor activity"/>
    <property type="evidence" value="ECO:0007669"/>
    <property type="project" value="InterPro"/>
</dbReference>
<keyword evidence="5" id="KW-0175">Coiled coil</keyword>
<evidence type="ECO:0000256" key="2">
    <source>
        <dbReference type="ARBA" id="ARBA00023015"/>
    </source>
</evidence>
<keyword evidence="1" id="KW-0678">Repressor</keyword>
<dbReference type="PROSITE" id="PS50937">
    <property type="entry name" value="HTH_MERR_2"/>
    <property type="match status" value="1"/>
</dbReference>
<gene>
    <name evidence="7" type="ORF">SAMN04487969_113135</name>
</gene>
<keyword evidence="8" id="KW-1185">Reference proteome</keyword>
<dbReference type="RefSeq" id="WP_046232835.1">
    <property type="nucleotide sequence ID" value="NZ_FONN01000013.1"/>
</dbReference>